<evidence type="ECO:0000313" key="1">
    <source>
        <dbReference type="EMBL" id="ORE08120.1"/>
    </source>
</evidence>
<dbReference type="EMBL" id="KV921893">
    <property type="protein sequence ID" value="ORE08120.1"/>
    <property type="molecule type" value="Genomic_DNA"/>
</dbReference>
<dbReference type="AlphaFoldDB" id="A0A1X0R7T9"/>
<feature type="non-terminal residue" evidence="1">
    <location>
        <position position="1"/>
    </location>
</feature>
<dbReference type="Proteomes" id="UP000242414">
    <property type="component" value="Unassembled WGS sequence"/>
</dbReference>
<feature type="non-terminal residue" evidence="1">
    <location>
        <position position="51"/>
    </location>
</feature>
<name>A0A1X0R7T9_RHIZD</name>
<organism evidence="1">
    <name type="scientific">Rhizopus microsporus var. microsporus</name>
    <dbReference type="NCBI Taxonomy" id="86635"/>
    <lineage>
        <taxon>Eukaryota</taxon>
        <taxon>Fungi</taxon>
        <taxon>Fungi incertae sedis</taxon>
        <taxon>Mucoromycota</taxon>
        <taxon>Mucoromycotina</taxon>
        <taxon>Mucoromycetes</taxon>
        <taxon>Mucorales</taxon>
        <taxon>Mucorineae</taxon>
        <taxon>Rhizopodaceae</taxon>
        <taxon>Rhizopus</taxon>
    </lineage>
</organism>
<protein>
    <submittedName>
        <fullName evidence="1">Uncharacterized protein</fullName>
    </submittedName>
</protein>
<dbReference type="VEuPathDB" id="FungiDB:BCV72DRAFT_179424"/>
<proteinExistence type="predicted"/>
<reference evidence="1" key="1">
    <citation type="journal article" date="2016" name="Proc. Natl. Acad. Sci. U.S.A.">
        <title>Lipid metabolic changes in an early divergent fungus govern the establishment of a mutualistic symbiosis with endobacteria.</title>
        <authorList>
            <person name="Lastovetsky O.A."/>
            <person name="Gaspar M.L."/>
            <person name="Mondo S.J."/>
            <person name="LaButti K.M."/>
            <person name="Sandor L."/>
            <person name="Grigoriev I.V."/>
            <person name="Henry S.A."/>
            <person name="Pawlowska T.E."/>
        </authorList>
    </citation>
    <scope>NUCLEOTIDE SEQUENCE [LARGE SCALE GENOMIC DNA]</scope>
    <source>
        <strain evidence="1">ATCC 52814</strain>
    </source>
</reference>
<sequence>SNRGIIVTIIGAICEKGVINLTLLKPKAVQKKVIGSKKRKREYRKAGDVEI</sequence>
<dbReference type="OrthoDB" id="2213594at2759"/>
<gene>
    <name evidence="1" type="ORF">BCV72DRAFT_179424</name>
</gene>
<accession>A0A1X0R7T9</accession>